<protein>
    <submittedName>
        <fullName evidence="1">Uncharacterized protein</fullName>
    </submittedName>
</protein>
<evidence type="ECO:0000313" key="2">
    <source>
        <dbReference type="Proteomes" id="UP000016930"/>
    </source>
</evidence>
<gene>
    <name evidence="1" type="ORF">CERSUDRAFT_114361</name>
</gene>
<name>M2RFX7_CERS8</name>
<feature type="non-terminal residue" evidence="1">
    <location>
        <position position="132"/>
    </location>
</feature>
<dbReference type="HOGENOM" id="CLU_1922032_0_0_1"/>
<proteinExistence type="predicted"/>
<dbReference type="EMBL" id="KB445796">
    <property type="protein sequence ID" value="EMD37726.1"/>
    <property type="molecule type" value="Genomic_DNA"/>
</dbReference>
<keyword evidence="2" id="KW-1185">Reference proteome</keyword>
<dbReference type="Proteomes" id="UP000016930">
    <property type="component" value="Unassembled WGS sequence"/>
</dbReference>
<feature type="non-terminal residue" evidence="1">
    <location>
        <position position="1"/>
    </location>
</feature>
<reference evidence="1 2" key="1">
    <citation type="journal article" date="2012" name="Proc. Natl. Acad. Sci. U.S.A.">
        <title>Comparative genomics of Ceriporiopsis subvermispora and Phanerochaete chrysosporium provide insight into selective ligninolysis.</title>
        <authorList>
            <person name="Fernandez-Fueyo E."/>
            <person name="Ruiz-Duenas F.J."/>
            <person name="Ferreira P."/>
            <person name="Floudas D."/>
            <person name="Hibbett D.S."/>
            <person name="Canessa P."/>
            <person name="Larrondo L.F."/>
            <person name="James T.Y."/>
            <person name="Seelenfreund D."/>
            <person name="Lobos S."/>
            <person name="Polanco R."/>
            <person name="Tello M."/>
            <person name="Honda Y."/>
            <person name="Watanabe T."/>
            <person name="Watanabe T."/>
            <person name="Ryu J.S."/>
            <person name="Kubicek C.P."/>
            <person name="Schmoll M."/>
            <person name="Gaskell J."/>
            <person name="Hammel K.E."/>
            <person name="St John F.J."/>
            <person name="Vanden Wymelenberg A."/>
            <person name="Sabat G."/>
            <person name="Splinter BonDurant S."/>
            <person name="Syed K."/>
            <person name="Yadav J.S."/>
            <person name="Doddapaneni H."/>
            <person name="Subramanian V."/>
            <person name="Lavin J.L."/>
            <person name="Oguiza J.A."/>
            <person name="Perez G."/>
            <person name="Pisabarro A.G."/>
            <person name="Ramirez L."/>
            <person name="Santoyo F."/>
            <person name="Master E."/>
            <person name="Coutinho P.M."/>
            <person name="Henrissat B."/>
            <person name="Lombard V."/>
            <person name="Magnuson J.K."/>
            <person name="Kuees U."/>
            <person name="Hori C."/>
            <person name="Igarashi K."/>
            <person name="Samejima M."/>
            <person name="Held B.W."/>
            <person name="Barry K.W."/>
            <person name="LaButti K.M."/>
            <person name="Lapidus A."/>
            <person name="Lindquist E.A."/>
            <person name="Lucas S.M."/>
            <person name="Riley R."/>
            <person name="Salamov A.A."/>
            <person name="Hoffmeister D."/>
            <person name="Schwenk D."/>
            <person name="Hadar Y."/>
            <person name="Yarden O."/>
            <person name="de Vries R.P."/>
            <person name="Wiebenga A."/>
            <person name="Stenlid J."/>
            <person name="Eastwood D."/>
            <person name="Grigoriev I.V."/>
            <person name="Berka R.M."/>
            <person name="Blanchette R.A."/>
            <person name="Kersten P."/>
            <person name="Martinez A.T."/>
            <person name="Vicuna R."/>
            <person name="Cullen D."/>
        </authorList>
    </citation>
    <scope>NUCLEOTIDE SEQUENCE [LARGE SCALE GENOMIC DNA]</scope>
    <source>
        <strain evidence="1 2">B</strain>
    </source>
</reference>
<organism evidence="1 2">
    <name type="scientific">Ceriporiopsis subvermispora (strain B)</name>
    <name type="common">White-rot fungus</name>
    <name type="synonym">Gelatoporia subvermispora</name>
    <dbReference type="NCBI Taxonomy" id="914234"/>
    <lineage>
        <taxon>Eukaryota</taxon>
        <taxon>Fungi</taxon>
        <taxon>Dikarya</taxon>
        <taxon>Basidiomycota</taxon>
        <taxon>Agaricomycotina</taxon>
        <taxon>Agaricomycetes</taxon>
        <taxon>Polyporales</taxon>
        <taxon>Gelatoporiaceae</taxon>
        <taxon>Gelatoporia</taxon>
    </lineage>
</organism>
<dbReference type="AlphaFoldDB" id="M2RFX7"/>
<sequence length="132" mass="15027">SSLSYFTGCYLSMYAAGLLCKVDHLNIDFGGQTAGQLAELIEDTMPHHLTFHIYPFSDFDGCGRAIAGGAESLHQLTLRVDFVEYIWDSWDELQGSILPLLDHTRIVDLSISIHYQDREWDVEVYPTVEEFH</sequence>
<accession>M2RFX7</accession>
<evidence type="ECO:0000313" key="1">
    <source>
        <dbReference type="EMBL" id="EMD37726.1"/>
    </source>
</evidence>